<accession>A0AA46HVD4</accession>
<comment type="caution">
    <text evidence="1">The sequence shown here is derived from an EMBL/GenBank/DDBJ whole genome shotgun (WGS) entry which is preliminary data.</text>
</comment>
<dbReference type="Pfam" id="PF05136">
    <property type="entry name" value="Phage_portal_2"/>
    <property type="match status" value="1"/>
</dbReference>
<dbReference type="GO" id="GO:0005198">
    <property type="term" value="F:structural molecule activity"/>
    <property type="evidence" value="ECO:0007669"/>
    <property type="project" value="InterPro"/>
</dbReference>
<gene>
    <name evidence="1" type="ORF">EV676_10655</name>
</gene>
<evidence type="ECO:0000313" key="1">
    <source>
        <dbReference type="EMBL" id="TCP06572.1"/>
    </source>
</evidence>
<dbReference type="EMBL" id="SLXF01000006">
    <property type="protein sequence ID" value="TCP06572.1"/>
    <property type="molecule type" value="Genomic_DNA"/>
</dbReference>
<dbReference type="InterPro" id="IPR006429">
    <property type="entry name" value="Phage_lambda_portal"/>
</dbReference>
<sequence length="495" mass="55501">MRNPVDAIVGFFSPEKGLRRFYQRQLLKRAYEGASEKDGWRPRRAGASANTDHAMDATKLRARSRALEQNVPYIARGMRAHVASVIGTGITPKSLAKRPQVAKRLNELWQEWVPLADADGKLDLYGLQALAFHAQERDGECLIRIRPRYKGDGLPVPLQLQVLEIDWLDSLRTENRGASTVINGIQYDALGRVEGYWLFDEHPGEIATTRRGVRRESHFVPAASVIHFFTPERPGQGRGFPRLAPVIARVRDLQLYEDAELARKNLETRLSVLASGDPSVLANAPTDFGHVQAQEHAQRTGELGTLPSGGITHVPDGVNLTVVDPKPAGGYVDYVRYTLHLIAAGAGWTYEMMTGDVSQVNFSSARVRRLDYQREVEMTQWVHVVPRLCDRIWRAFVDAAFLDGEIDQVDYAVDWSTPKWSYVNPQQEVRADLDEIAGGLSSISEKLRQRGYKPEQVFEEMKQDFDKLKQLGLLDILMMLQKGRPMDSGTGSASS</sequence>
<organism evidence="1 2">
    <name type="scientific">Caldimonas thermodepolymerans</name>
    <dbReference type="NCBI Taxonomy" id="215580"/>
    <lineage>
        <taxon>Bacteria</taxon>
        <taxon>Pseudomonadati</taxon>
        <taxon>Pseudomonadota</taxon>
        <taxon>Betaproteobacteria</taxon>
        <taxon>Burkholderiales</taxon>
        <taxon>Sphaerotilaceae</taxon>
        <taxon>Caldimonas</taxon>
    </lineage>
</organism>
<dbReference type="AlphaFoldDB" id="A0AA46HVD4"/>
<proteinExistence type="predicted"/>
<name>A0AA46HVD4_9BURK</name>
<reference evidence="1 2" key="1">
    <citation type="submission" date="2019-03" db="EMBL/GenBank/DDBJ databases">
        <title>Genomic Encyclopedia of Type Strains, Phase IV (KMG-IV): sequencing the most valuable type-strain genomes for metagenomic binning, comparative biology and taxonomic classification.</title>
        <authorList>
            <person name="Goeker M."/>
        </authorList>
    </citation>
    <scope>NUCLEOTIDE SEQUENCE [LARGE SCALE GENOMIC DNA]</scope>
    <source>
        <strain evidence="1 2">DSM 15264</strain>
    </source>
</reference>
<dbReference type="RefSeq" id="WP_132765388.1">
    <property type="nucleotide sequence ID" value="NZ_CP110416.1"/>
</dbReference>
<dbReference type="GO" id="GO:0019068">
    <property type="term" value="P:virion assembly"/>
    <property type="evidence" value="ECO:0007669"/>
    <property type="project" value="InterPro"/>
</dbReference>
<dbReference type="Proteomes" id="UP000294772">
    <property type="component" value="Unassembled WGS sequence"/>
</dbReference>
<evidence type="ECO:0000313" key="2">
    <source>
        <dbReference type="Proteomes" id="UP000294772"/>
    </source>
</evidence>
<dbReference type="NCBIfam" id="TIGR01539">
    <property type="entry name" value="portal_lambda"/>
    <property type="match status" value="1"/>
</dbReference>
<protein>
    <submittedName>
        <fullName evidence="1">Lambda family phage portal protein</fullName>
    </submittedName>
</protein>